<dbReference type="Pfam" id="PF17137">
    <property type="entry name" value="DUF5110"/>
    <property type="match status" value="1"/>
</dbReference>
<evidence type="ECO:0000256" key="2">
    <source>
        <dbReference type="RuleBase" id="RU361185"/>
    </source>
</evidence>
<dbReference type="InterPro" id="IPR000322">
    <property type="entry name" value="Glyco_hydro_31_TIM"/>
</dbReference>
<dbReference type="AlphaFoldDB" id="A0A1E7FD05"/>
<dbReference type="Gene3D" id="3.20.20.80">
    <property type="entry name" value="Glycosidases"/>
    <property type="match status" value="1"/>
</dbReference>
<evidence type="ECO:0000259" key="5">
    <source>
        <dbReference type="Pfam" id="PF17137"/>
    </source>
</evidence>
<feature type="domain" description="Glycosyl hydrolase family 31 C-terminal" evidence="6">
    <location>
        <begin position="577"/>
        <end position="681"/>
    </location>
</feature>
<dbReference type="PANTHER" id="PTHR22762:SF89">
    <property type="entry name" value="ALPHA-XYLOSIDASE"/>
    <property type="match status" value="1"/>
</dbReference>
<comment type="similarity">
    <text evidence="1 2">Belongs to the glycosyl hydrolase 31 family.</text>
</comment>
<dbReference type="Proteomes" id="UP000095751">
    <property type="component" value="Unassembled WGS sequence"/>
</dbReference>
<dbReference type="PANTHER" id="PTHR22762">
    <property type="entry name" value="ALPHA-GLUCOSIDASE"/>
    <property type="match status" value="1"/>
</dbReference>
<accession>A0A1E7FD05</accession>
<proteinExistence type="inferred from homology"/>
<sequence>MNKGKNFVTLILAWLWICCDVGTSSSSSSIFSGDNSPWAWDPSFDNPVANPDAIVISNNIRFTILTSRLVRIEDCSSNNFVCEDRKTIAVINRNLPVPIYTSEIKQVKNDNNETKKYLTISTEHLTLTYEIGSQLSPNTFQVKGRFQHNNDDKDHQSFWTYKYGTVDPLNLLGTIRTLDLQEVVSLNCSDHTQDAHCEPGLISRSGYAIINDTLNWALDDDNSWWVEPNVDKEDIYILGHGLDFKGALKDYIKIGGRIPLLPKYALGVWFSRWYDYTPRNVVEIVKEYEQHSLPLDVVVLDMNWHTKDRWTGYSWDDHLFSNHNDSISYLKYRKLAVTLNLHDAEGVHSHETHYPEMCRAIGKVQDTNETIQFSIVNSTIAYALEDTILRPLEEDGVDFWWIDWQQGEGEKGEGGAAGNKQNPTIWLEHIRSTNAQRRYQSSRSMVLARFGGLGAHRYPVHFSGDAAQSWDELSFQPYFSMTATNVGAIWSHDTSGANPELFTRWLQWSVVSHISRTHDRGESAGRCAKIDPETCVIAEPWKSENAGANGKALRLRGRLIPYLYSSVRKTYETGVGYVTPLYYEWPTLEGAYETANPHPSKNPSAFASQYLFGDDMMVAPVVNPSNKTTGLTELRIWIPPGIWIGLLDGRIISGASDGSSSLSLQVDLEDIPIFVKAGSIVPSLPVLPGETIGLARKEYNHLIWTVYLATGAPTSGVGIVYEDDGVSTAYLRGKSAITRAMYKIEKSHTPHSLLRGDDDTTTTSTTNTLTFTVATEGTYDTIPSYRTTTLRLTNTQPPQKVYSNGIEIPYSRFGGSGTWKYDMADAAVVIELTPSKIVNGVVVKVEMSKSSLALDSLGYRLRRANSAKATLDEIRMTPGSQTGESSLDAYLMRAASSISNLEFLAGNGNENGNGNNNNLESSFEKMIQLLDDEILSGAMQEVKDIYNSLKPLSHVVDEEQRLLDTIAVDSNIEDHFPTFMDPTQPKVIHRLERAIALLNDVV</sequence>
<feature type="chain" id="PRO_5009192969" evidence="3">
    <location>
        <begin position="27"/>
        <end position="1002"/>
    </location>
</feature>
<dbReference type="KEGG" id="fcy:FRACYDRAFT_238622"/>
<dbReference type="GO" id="GO:0090599">
    <property type="term" value="F:alpha-glucosidase activity"/>
    <property type="evidence" value="ECO:0007669"/>
    <property type="project" value="TreeGrafter"/>
</dbReference>
<keyword evidence="8" id="KW-1185">Reference proteome</keyword>
<feature type="domain" description="Glycoside hydrolase family 31 TIM barrel" evidence="4">
    <location>
        <begin position="259"/>
        <end position="565"/>
    </location>
</feature>
<feature type="domain" description="DUF5110" evidence="5">
    <location>
        <begin position="702"/>
        <end position="794"/>
    </location>
</feature>
<dbReference type="InterPro" id="IPR013780">
    <property type="entry name" value="Glyco_hydro_b"/>
</dbReference>
<feature type="signal peptide" evidence="3">
    <location>
        <begin position="1"/>
        <end position="26"/>
    </location>
</feature>
<dbReference type="InterPro" id="IPR033403">
    <property type="entry name" value="DUF5110"/>
</dbReference>
<keyword evidence="2" id="KW-0326">Glycosidase</keyword>
<dbReference type="OrthoDB" id="1334205at2759"/>
<protein>
    <submittedName>
        <fullName evidence="7">Glyco_hydro_31-domain-containing protein</fullName>
    </submittedName>
</protein>
<evidence type="ECO:0000313" key="7">
    <source>
        <dbReference type="EMBL" id="OEU16037.1"/>
    </source>
</evidence>
<dbReference type="InParanoid" id="A0A1E7FD05"/>
<dbReference type="GO" id="GO:0006491">
    <property type="term" value="P:N-glycan processing"/>
    <property type="evidence" value="ECO:0007669"/>
    <property type="project" value="TreeGrafter"/>
</dbReference>
<dbReference type="EMBL" id="KV784358">
    <property type="protein sequence ID" value="OEU16037.1"/>
    <property type="molecule type" value="Genomic_DNA"/>
</dbReference>
<evidence type="ECO:0000313" key="8">
    <source>
        <dbReference type="Proteomes" id="UP000095751"/>
    </source>
</evidence>
<evidence type="ECO:0000256" key="1">
    <source>
        <dbReference type="ARBA" id="ARBA00007806"/>
    </source>
</evidence>
<evidence type="ECO:0000259" key="4">
    <source>
        <dbReference type="Pfam" id="PF01055"/>
    </source>
</evidence>
<dbReference type="Gene3D" id="2.60.40.1180">
    <property type="entry name" value="Golgi alpha-mannosidase II"/>
    <property type="match status" value="2"/>
</dbReference>
<dbReference type="GO" id="GO:0005975">
    <property type="term" value="P:carbohydrate metabolic process"/>
    <property type="evidence" value="ECO:0007669"/>
    <property type="project" value="InterPro"/>
</dbReference>
<dbReference type="Pfam" id="PF21365">
    <property type="entry name" value="Glyco_hydro_31_3rd"/>
    <property type="match status" value="1"/>
</dbReference>
<evidence type="ECO:0000259" key="6">
    <source>
        <dbReference type="Pfam" id="PF21365"/>
    </source>
</evidence>
<keyword evidence="3" id="KW-0732">Signal</keyword>
<gene>
    <name evidence="7" type="ORF">FRACYDRAFT_238622</name>
</gene>
<keyword evidence="2" id="KW-0378">Hydrolase</keyword>
<dbReference type="InterPro" id="IPR048395">
    <property type="entry name" value="Glyco_hydro_31_C"/>
</dbReference>
<name>A0A1E7FD05_9STRA</name>
<dbReference type="SUPFAM" id="SSF51011">
    <property type="entry name" value="Glycosyl hydrolase domain"/>
    <property type="match status" value="1"/>
</dbReference>
<reference evidence="7 8" key="1">
    <citation type="submission" date="2016-09" db="EMBL/GenBank/DDBJ databases">
        <title>Extensive genetic diversity and differential bi-allelic expression allows diatom success in the polar Southern Ocean.</title>
        <authorList>
            <consortium name="DOE Joint Genome Institute"/>
            <person name="Mock T."/>
            <person name="Otillar R.P."/>
            <person name="Strauss J."/>
            <person name="Dupont C."/>
            <person name="Frickenhaus S."/>
            <person name="Maumus F."/>
            <person name="Mcmullan M."/>
            <person name="Sanges R."/>
            <person name="Schmutz J."/>
            <person name="Toseland A."/>
            <person name="Valas R."/>
            <person name="Veluchamy A."/>
            <person name="Ward B.J."/>
            <person name="Allen A."/>
            <person name="Barry K."/>
            <person name="Falciatore A."/>
            <person name="Ferrante M."/>
            <person name="Fortunato A.E."/>
            <person name="Gloeckner G."/>
            <person name="Gruber A."/>
            <person name="Hipkin R."/>
            <person name="Janech M."/>
            <person name="Kroth P."/>
            <person name="Leese F."/>
            <person name="Lindquist E."/>
            <person name="Lyon B.R."/>
            <person name="Martin J."/>
            <person name="Mayer C."/>
            <person name="Parker M."/>
            <person name="Quesneville H."/>
            <person name="Raymond J."/>
            <person name="Uhlig C."/>
            <person name="Valentin K.U."/>
            <person name="Worden A.Z."/>
            <person name="Armbrust E.V."/>
            <person name="Bowler C."/>
            <person name="Green B."/>
            <person name="Moulton V."/>
            <person name="Van Oosterhout C."/>
            <person name="Grigoriev I."/>
        </authorList>
    </citation>
    <scope>NUCLEOTIDE SEQUENCE [LARGE SCALE GENOMIC DNA]</scope>
    <source>
        <strain evidence="7 8">CCMP1102</strain>
    </source>
</reference>
<dbReference type="SUPFAM" id="SSF51445">
    <property type="entry name" value="(Trans)glycosidases"/>
    <property type="match status" value="1"/>
</dbReference>
<dbReference type="Pfam" id="PF01055">
    <property type="entry name" value="Glyco_hydro_31_2nd"/>
    <property type="match status" value="1"/>
</dbReference>
<dbReference type="InterPro" id="IPR017853">
    <property type="entry name" value="GH"/>
</dbReference>
<evidence type="ECO:0000256" key="3">
    <source>
        <dbReference type="SAM" id="SignalP"/>
    </source>
</evidence>
<organism evidence="7 8">
    <name type="scientific">Fragilariopsis cylindrus CCMP1102</name>
    <dbReference type="NCBI Taxonomy" id="635003"/>
    <lineage>
        <taxon>Eukaryota</taxon>
        <taxon>Sar</taxon>
        <taxon>Stramenopiles</taxon>
        <taxon>Ochrophyta</taxon>
        <taxon>Bacillariophyta</taxon>
        <taxon>Bacillariophyceae</taxon>
        <taxon>Bacillariophycidae</taxon>
        <taxon>Bacillariales</taxon>
        <taxon>Bacillariaceae</taxon>
        <taxon>Fragilariopsis</taxon>
    </lineage>
</organism>